<organism evidence="1 2">
    <name type="scientific">Magnetospirillum gryphiswaldense (strain DSM 6361 / JCM 21280 / NBRC 15271 / MSR-1)</name>
    <dbReference type="NCBI Taxonomy" id="431944"/>
    <lineage>
        <taxon>Bacteria</taxon>
        <taxon>Pseudomonadati</taxon>
        <taxon>Pseudomonadota</taxon>
        <taxon>Alphaproteobacteria</taxon>
        <taxon>Rhodospirillales</taxon>
        <taxon>Rhodospirillaceae</taxon>
        <taxon>Magnetospirillum</taxon>
    </lineage>
</organism>
<proteinExistence type="predicted"/>
<reference evidence="1 2" key="1">
    <citation type="journal article" date="2014" name="Genome Announc.">
        <title>Complete genome sequence of Magnetospirillum gryphiswaldense MSR-1.</title>
        <authorList>
            <person name="Wang X."/>
            <person name="Wang Q."/>
            <person name="Zhang W."/>
            <person name="Wang Y."/>
            <person name="Li L."/>
            <person name="Wen T."/>
            <person name="Zhang T."/>
            <person name="Zhang Y."/>
            <person name="Xu J."/>
            <person name="Hu J."/>
            <person name="Li S."/>
            <person name="Liu L."/>
            <person name="Liu J."/>
            <person name="Jiang W."/>
            <person name="Tian J."/>
            <person name="Li Y."/>
            <person name="Schuler D."/>
            <person name="Wang L."/>
            <person name="Li J."/>
        </authorList>
    </citation>
    <scope>NUCLEOTIDE SEQUENCE [LARGE SCALE GENOMIC DNA]</scope>
    <source>
        <strain evidence="2">DSM 6361 / JCM 21280 / NBRC 15271 / MSR-1</strain>
    </source>
</reference>
<dbReference type="KEGG" id="mgy:MGMSRv2__1896"/>
<dbReference type="HOGENOM" id="CLU_144021_0_0_5"/>
<sequence length="129" mass="14114">MAESHVVSALKHKRGELAGEIVAAERRINDLRASLVHVDATLKLFMGSSANPEAIPARLPRPTPLLEHPMARGDLTKAILDAVRRADTAITTNDVAEMVAEELSIALDDDGRRRKLSAWASHRARPRPN</sequence>
<dbReference type="STRING" id="1430440.MGMSRv2__1896"/>
<evidence type="ECO:0000313" key="2">
    <source>
        <dbReference type="Proteomes" id="UP000018922"/>
    </source>
</evidence>
<dbReference type="eggNOG" id="ENOG5030EF1">
    <property type="taxonomic scope" value="Bacteria"/>
</dbReference>
<protein>
    <submittedName>
        <fullName evidence="1">Uncharacterized protein</fullName>
    </submittedName>
</protein>
<keyword evidence="2" id="KW-1185">Reference proteome</keyword>
<dbReference type="Proteomes" id="UP000018922">
    <property type="component" value="Chromosome I"/>
</dbReference>
<gene>
    <name evidence="1" type="ordered locus">MGMSRv2__1896</name>
</gene>
<accession>V6F478</accession>
<evidence type="ECO:0000313" key="1">
    <source>
        <dbReference type="EMBL" id="CDK99111.1"/>
    </source>
</evidence>
<dbReference type="EMBL" id="HG794546">
    <property type="protein sequence ID" value="CDK99111.1"/>
    <property type="molecule type" value="Genomic_DNA"/>
</dbReference>
<name>V6F478_MAGGM</name>
<dbReference type="AlphaFoldDB" id="V6F478"/>